<evidence type="ECO:0000256" key="2">
    <source>
        <dbReference type="ARBA" id="ARBA00023242"/>
    </source>
</evidence>
<evidence type="ECO:0000259" key="4">
    <source>
        <dbReference type="PROSITE" id="PS51916"/>
    </source>
</evidence>
<dbReference type="EMBL" id="AFFK01014267">
    <property type="status" value="NOT_ANNOTATED_CDS"/>
    <property type="molecule type" value="Genomic_DNA"/>
</dbReference>
<dbReference type="PANTHER" id="PTHR13052">
    <property type="entry name" value="NFRKB-RELATED"/>
    <property type="match status" value="1"/>
</dbReference>
<feature type="domain" description="DEUBAD" evidence="4">
    <location>
        <begin position="28"/>
        <end position="145"/>
    </location>
</feature>
<sequence length="1164" mass="129739">MMFNDDLDEQNSIQHEECRYNNTAVQVPQELCEKEDLLLGVLNLDTCEKVLTKDHWAHLTKFLPAFPENDDAEKQITIRKLLNGENFSFGNPVVQFHKKLRDGEFSASMQEMTSIMRKAKLKDYRFQQQRYYFKLLQEVLISRKKLLEAAMKLPPDQAVKMERLQPPALNNVIDQNTKKRYFRELEEVREEVCELLTSSEDENYPDGSPPKLTKKQKKQMFHYEAALSPDMTRISSTMSPKHGCSNSFSTYEVNEEYYRDLLVRHKKRRYDKDVRNLTKNPHRTNDDPDLDISSITLQDVVSRTSMIKRPISRSATEISGNKKKAKDNNKVEKKKKKNKSIPIITPTIKDEFKNVEIDNKARLFVEEERIEVDSNAFPPYYSSVVTDETHSSYFALIRDIICKSADQRISAAKLEDEVRLWQDSPFAPLNEWYGQQSSWVDQVISTLKFLAGDFTGLQSDSFVPYIDYKEKIQMWQWIGVGRDSDENMSALNTQWMQNKDETSALDAMDTSTGSPPPARSVTEWLVRPTSEEERGVYREQERRRYENPHKAFTFCMHEYESVVGPVKGVYGKDGTVNKAREHSLLVSDRPPFVTILSLVRDAASRLPNGEGTRADICELLKDSQYLAVTADSQVHTVVSGALDRLHYEKDPCVKYDVNRKLWIYLHRNRTEEEFERIHQQQAAAAKAKKSVHKPKVPRTNKNKDATRIALNHSTASVTLDSSNSVAELITSTPQRFAVASSPKMTLTNAKPARLAQTSSPKLPSQTIKGVRTAMTPLLDSLTTAGPFILPQVHTGSRPSSTGSAQSLPSPKAVIANVNAAQFVSVSQVQIANAGATIQSPMQPKTVSNLLSQQQALQQIVAKQQLKQTIKLLPSGCAQAQSPMIGQPSLQGLQTIMIKQDPMNENMKNTNKPVVARIVSSNPQVVSMANFIHHKPQTTIKIQGSSMMHRQTAGLPRLAVVTQGNVIPVTSQPKFVATASGQLGVMTSSLAMSNLSSLTTATRGVKILSASQFKPNMKPIATTTNSNVILTASVETSTPTVVIASQGALKPAQHQQTVVMATTQAGMRPIAAVSTPVNMKALQGVKVIPVAQAKNKSQPVFARIITPPAGLTLQNPQQGISVIQSMSAPLRPPNNPITTTPATIIRLQAPQPGGDGMSEAKEMNK</sequence>
<keyword evidence="6" id="KW-1185">Reference proteome</keyword>
<dbReference type="PANTHER" id="PTHR13052:SF3">
    <property type="entry name" value="NUCLEAR FACTOR RELATED TO KAPPA-B-BINDING PROTEIN"/>
    <property type="match status" value="1"/>
</dbReference>
<evidence type="ECO:0000313" key="5">
    <source>
        <dbReference type="EnsemblMetazoa" id="SMAR000678-PA"/>
    </source>
</evidence>
<evidence type="ECO:0000256" key="1">
    <source>
        <dbReference type="ARBA" id="ARBA00004123"/>
    </source>
</evidence>
<dbReference type="AlphaFoldDB" id="T1III0"/>
<dbReference type="EnsemblMetazoa" id="SMAR000678-RA">
    <property type="protein sequence ID" value="SMAR000678-PA"/>
    <property type="gene ID" value="SMAR000678"/>
</dbReference>
<dbReference type="GO" id="GO:0031011">
    <property type="term" value="C:Ino80 complex"/>
    <property type="evidence" value="ECO:0007669"/>
    <property type="project" value="InterPro"/>
</dbReference>
<dbReference type="InterPro" id="IPR038106">
    <property type="entry name" value="NFRKB_winged_sf"/>
</dbReference>
<dbReference type="PROSITE" id="PS51916">
    <property type="entry name" value="DEUBAD"/>
    <property type="match status" value="1"/>
</dbReference>
<dbReference type="HOGENOM" id="CLU_255738_0_0_1"/>
<protein>
    <recommendedName>
        <fullName evidence="4">DEUBAD domain-containing protein</fullName>
    </recommendedName>
</protein>
<dbReference type="GO" id="GO:0002020">
    <property type="term" value="F:protease binding"/>
    <property type="evidence" value="ECO:0007669"/>
    <property type="project" value="TreeGrafter"/>
</dbReference>
<evidence type="ECO:0000313" key="6">
    <source>
        <dbReference type="Proteomes" id="UP000014500"/>
    </source>
</evidence>
<dbReference type="CDD" id="cd21865">
    <property type="entry name" value="DEUBAD_NFRKB"/>
    <property type="match status" value="1"/>
</dbReference>
<reference evidence="6" key="1">
    <citation type="submission" date="2011-05" db="EMBL/GenBank/DDBJ databases">
        <authorList>
            <person name="Richards S.R."/>
            <person name="Qu J."/>
            <person name="Jiang H."/>
            <person name="Jhangiani S.N."/>
            <person name="Agravi P."/>
            <person name="Goodspeed R."/>
            <person name="Gross S."/>
            <person name="Mandapat C."/>
            <person name="Jackson L."/>
            <person name="Mathew T."/>
            <person name="Pu L."/>
            <person name="Thornton R."/>
            <person name="Saada N."/>
            <person name="Wilczek-Boney K.B."/>
            <person name="Lee S."/>
            <person name="Kovar C."/>
            <person name="Wu Y."/>
            <person name="Scherer S.E."/>
            <person name="Worley K.C."/>
            <person name="Muzny D.M."/>
            <person name="Gibbs R."/>
        </authorList>
    </citation>
    <scope>NUCLEOTIDE SEQUENCE</scope>
    <source>
        <strain evidence="6">Brora</strain>
    </source>
</reference>
<dbReference type="InterPro" id="IPR044867">
    <property type="entry name" value="DEUBAD_dom"/>
</dbReference>
<accession>T1III0</accession>
<dbReference type="Pfam" id="PF25793">
    <property type="entry name" value="WHD_2nd_NFRKB"/>
    <property type="match status" value="1"/>
</dbReference>
<dbReference type="STRING" id="126957.T1III0"/>
<dbReference type="InterPro" id="IPR057748">
    <property type="entry name" value="NFRKB_WH_2"/>
</dbReference>
<dbReference type="OMA" id="EFEMYHQ"/>
<dbReference type="PhylomeDB" id="T1III0"/>
<dbReference type="Pfam" id="PF14465">
    <property type="entry name" value="WHD_1st_NFRKB"/>
    <property type="match status" value="1"/>
</dbReference>
<comment type="subcellular location">
    <subcellularLocation>
        <location evidence="1">Nucleus</location>
    </subcellularLocation>
</comment>
<dbReference type="Proteomes" id="UP000014500">
    <property type="component" value="Unassembled WGS sequence"/>
</dbReference>
<dbReference type="InterPro" id="IPR025220">
    <property type="entry name" value="NFRKB_WH_1"/>
</dbReference>
<dbReference type="eggNOG" id="KOG1927">
    <property type="taxonomic scope" value="Eukaryota"/>
</dbReference>
<dbReference type="Gene3D" id="1.10.10.2430">
    <property type="entry name" value="NFRKB winged helix-like domain"/>
    <property type="match status" value="1"/>
</dbReference>
<feature type="region of interest" description="Disordered" evidence="3">
    <location>
        <begin position="312"/>
        <end position="338"/>
    </location>
</feature>
<dbReference type="InterPro" id="IPR024867">
    <property type="entry name" value="NFRKB"/>
</dbReference>
<proteinExistence type="predicted"/>
<organism evidence="5 6">
    <name type="scientific">Strigamia maritima</name>
    <name type="common">European centipede</name>
    <name type="synonym">Geophilus maritimus</name>
    <dbReference type="NCBI Taxonomy" id="126957"/>
    <lineage>
        <taxon>Eukaryota</taxon>
        <taxon>Metazoa</taxon>
        <taxon>Ecdysozoa</taxon>
        <taxon>Arthropoda</taxon>
        <taxon>Myriapoda</taxon>
        <taxon>Chilopoda</taxon>
        <taxon>Pleurostigmophora</taxon>
        <taxon>Geophilomorpha</taxon>
        <taxon>Linotaeniidae</taxon>
        <taxon>Strigamia</taxon>
    </lineage>
</organism>
<reference evidence="5" key="2">
    <citation type="submission" date="2015-02" db="UniProtKB">
        <authorList>
            <consortium name="EnsemblMetazoa"/>
        </authorList>
    </citation>
    <scope>IDENTIFICATION</scope>
</reference>
<name>T1III0_STRMM</name>
<keyword evidence="2" id="KW-0539">Nucleus</keyword>
<evidence type="ECO:0000256" key="3">
    <source>
        <dbReference type="SAM" id="MobiDB-lite"/>
    </source>
</evidence>